<dbReference type="AlphaFoldDB" id="A0A9N8ZN52"/>
<dbReference type="Proteomes" id="UP000789831">
    <property type="component" value="Unassembled WGS sequence"/>
</dbReference>
<accession>A0A9N8ZN52</accession>
<reference evidence="1" key="1">
    <citation type="submission" date="2021-06" db="EMBL/GenBank/DDBJ databases">
        <authorList>
            <person name="Kallberg Y."/>
            <person name="Tangrot J."/>
            <person name="Rosling A."/>
        </authorList>
    </citation>
    <scope>NUCLEOTIDE SEQUENCE</scope>
    <source>
        <strain evidence="1">MT106</strain>
    </source>
</reference>
<evidence type="ECO:0000313" key="1">
    <source>
        <dbReference type="EMBL" id="CAG8501955.1"/>
    </source>
</evidence>
<evidence type="ECO:0000313" key="2">
    <source>
        <dbReference type="Proteomes" id="UP000789831"/>
    </source>
</evidence>
<organism evidence="1 2">
    <name type="scientific">Ambispora gerdemannii</name>
    <dbReference type="NCBI Taxonomy" id="144530"/>
    <lineage>
        <taxon>Eukaryota</taxon>
        <taxon>Fungi</taxon>
        <taxon>Fungi incertae sedis</taxon>
        <taxon>Mucoromycota</taxon>
        <taxon>Glomeromycotina</taxon>
        <taxon>Glomeromycetes</taxon>
        <taxon>Archaeosporales</taxon>
        <taxon>Ambisporaceae</taxon>
        <taxon>Ambispora</taxon>
    </lineage>
</organism>
<protein>
    <submittedName>
        <fullName evidence="1">10426_t:CDS:1</fullName>
    </submittedName>
</protein>
<keyword evidence="2" id="KW-1185">Reference proteome</keyword>
<proteinExistence type="predicted"/>
<comment type="caution">
    <text evidence="1">The sequence shown here is derived from an EMBL/GenBank/DDBJ whole genome shotgun (WGS) entry which is preliminary data.</text>
</comment>
<sequence length="49" mass="5472">MKNTDRHSIHAPEIIAIIPRVPPQMEATKQIGIDDAVAGSRNGELTHRW</sequence>
<gene>
    <name evidence="1" type="ORF">AGERDE_LOCUS4293</name>
</gene>
<name>A0A9N8ZN52_9GLOM</name>
<dbReference type="EMBL" id="CAJVPL010000481">
    <property type="protein sequence ID" value="CAG8501955.1"/>
    <property type="molecule type" value="Genomic_DNA"/>
</dbReference>